<proteinExistence type="predicted"/>
<keyword evidence="2" id="KW-1185">Reference proteome</keyword>
<protein>
    <submittedName>
        <fullName evidence="1">Uncharacterized protein</fullName>
    </submittedName>
</protein>
<reference evidence="2" key="1">
    <citation type="journal article" date="2022" name="Mol. Ecol. Resour.">
        <title>The genomes of chicory, endive, great burdock and yacon provide insights into Asteraceae palaeo-polyploidization history and plant inulin production.</title>
        <authorList>
            <person name="Fan W."/>
            <person name="Wang S."/>
            <person name="Wang H."/>
            <person name="Wang A."/>
            <person name="Jiang F."/>
            <person name="Liu H."/>
            <person name="Zhao H."/>
            <person name="Xu D."/>
            <person name="Zhang Y."/>
        </authorList>
    </citation>
    <scope>NUCLEOTIDE SEQUENCE [LARGE SCALE GENOMIC DNA]</scope>
    <source>
        <strain evidence="2">cv. Yunnan</strain>
    </source>
</reference>
<dbReference type="Proteomes" id="UP001056120">
    <property type="component" value="Linkage Group LG05"/>
</dbReference>
<gene>
    <name evidence="1" type="ORF">L1987_14591</name>
</gene>
<sequence length="94" mass="10408">MVDKSCRRALGVLSGDDLEDRFWSDLSSDLERFVSVGFSGSLLRSSPPLIDDSSSDLTPIKLDGDENNEKSGEGITRVEKRVVSLDCNTEWTRV</sequence>
<evidence type="ECO:0000313" key="2">
    <source>
        <dbReference type="Proteomes" id="UP001056120"/>
    </source>
</evidence>
<name>A0ACB9J3M7_9ASTR</name>
<comment type="caution">
    <text evidence="1">The sequence shown here is derived from an EMBL/GenBank/DDBJ whole genome shotgun (WGS) entry which is preliminary data.</text>
</comment>
<organism evidence="1 2">
    <name type="scientific">Smallanthus sonchifolius</name>
    <dbReference type="NCBI Taxonomy" id="185202"/>
    <lineage>
        <taxon>Eukaryota</taxon>
        <taxon>Viridiplantae</taxon>
        <taxon>Streptophyta</taxon>
        <taxon>Embryophyta</taxon>
        <taxon>Tracheophyta</taxon>
        <taxon>Spermatophyta</taxon>
        <taxon>Magnoliopsida</taxon>
        <taxon>eudicotyledons</taxon>
        <taxon>Gunneridae</taxon>
        <taxon>Pentapetalae</taxon>
        <taxon>asterids</taxon>
        <taxon>campanulids</taxon>
        <taxon>Asterales</taxon>
        <taxon>Asteraceae</taxon>
        <taxon>Asteroideae</taxon>
        <taxon>Heliantheae alliance</taxon>
        <taxon>Millerieae</taxon>
        <taxon>Smallanthus</taxon>
    </lineage>
</organism>
<reference evidence="1 2" key="2">
    <citation type="journal article" date="2022" name="Mol. Ecol. Resour.">
        <title>The genomes of chicory, endive, great burdock and yacon provide insights into Asteraceae paleo-polyploidization history and plant inulin production.</title>
        <authorList>
            <person name="Fan W."/>
            <person name="Wang S."/>
            <person name="Wang H."/>
            <person name="Wang A."/>
            <person name="Jiang F."/>
            <person name="Liu H."/>
            <person name="Zhao H."/>
            <person name="Xu D."/>
            <person name="Zhang Y."/>
        </authorList>
    </citation>
    <scope>NUCLEOTIDE SEQUENCE [LARGE SCALE GENOMIC DNA]</scope>
    <source>
        <strain evidence="2">cv. Yunnan</strain>
        <tissue evidence="1">Leaves</tissue>
    </source>
</reference>
<accession>A0ACB9J3M7</accession>
<dbReference type="EMBL" id="CM042022">
    <property type="protein sequence ID" value="KAI3814942.1"/>
    <property type="molecule type" value="Genomic_DNA"/>
</dbReference>
<evidence type="ECO:0000313" key="1">
    <source>
        <dbReference type="EMBL" id="KAI3814942.1"/>
    </source>
</evidence>